<dbReference type="HAMAP" id="MF_00076">
    <property type="entry name" value="HisB"/>
    <property type="match status" value="1"/>
</dbReference>
<dbReference type="Gene3D" id="3.30.230.40">
    <property type="entry name" value="Imidazole glycerol phosphate dehydratase, domain 1"/>
    <property type="match status" value="2"/>
</dbReference>
<comment type="subcellular location">
    <subcellularLocation>
        <location evidence="6">Cytoplasm</location>
    </subcellularLocation>
</comment>
<dbReference type="PANTHER" id="PTHR23133:SF2">
    <property type="entry name" value="IMIDAZOLEGLYCEROL-PHOSPHATE DEHYDRATASE"/>
    <property type="match status" value="1"/>
</dbReference>
<evidence type="ECO:0000256" key="6">
    <source>
        <dbReference type="HAMAP-Rule" id="MF_00076"/>
    </source>
</evidence>
<dbReference type="AlphaFoldDB" id="A0A523BCA5"/>
<evidence type="ECO:0000256" key="5">
    <source>
        <dbReference type="ARBA" id="ARBA00023239"/>
    </source>
</evidence>
<evidence type="ECO:0000256" key="4">
    <source>
        <dbReference type="ARBA" id="ARBA00023102"/>
    </source>
</evidence>
<gene>
    <name evidence="6" type="primary">hisB</name>
    <name evidence="7" type="ORF">DSO08_03975</name>
</gene>
<dbReference type="InterPro" id="IPR000807">
    <property type="entry name" value="ImidazoleglycerolP_deHydtase"/>
</dbReference>
<dbReference type="FunFam" id="3.30.230.40:FF:000001">
    <property type="entry name" value="Imidazoleglycerol-phosphate dehydratase HisB"/>
    <property type="match status" value="1"/>
</dbReference>
<dbReference type="UniPathway" id="UPA00031">
    <property type="reaction ID" value="UER00011"/>
</dbReference>
<dbReference type="FunFam" id="3.30.230.40:FF:000003">
    <property type="entry name" value="Imidazoleglycerol-phosphate dehydratase HisB"/>
    <property type="match status" value="1"/>
</dbReference>
<dbReference type="PANTHER" id="PTHR23133">
    <property type="entry name" value="IMIDAZOLEGLYCEROL-PHOSPHATE DEHYDRATASE HIS7"/>
    <property type="match status" value="1"/>
</dbReference>
<dbReference type="EMBL" id="QNVH01000034">
    <property type="protein sequence ID" value="TDA38577.1"/>
    <property type="molecule type" value="Genomic_DNA"/>
</dbReference>
<sequence length="191" mass="20808">MGPRCGEHKRKTNEVDISVTTELDGGGVFEGSSGTAFMDHMLRTLAKHSGIDIRVRAEGDLKHHLIEDLAIAIGKSILSALGDKRGIARFGYAYVPMDDSLARAVIDLGGRAYSRLELGVRSEVIEDTKFEDIKHFLETLSQSLQCNMHIRVLYGSNDHHRVEAAVKALALALKRSLEQVGGGVPSTKGEI</sequence>
<dbReference type="Pfam" id="PF00475">
    <property type="entry name" value="IGPD"/>
    <property type="match status" value="1"/>
</dbReference>
<comment type="catalytic activity">
    <reaction evidence="6">
        <text>D-erythro-1-(imidazol-4-yl)glycerol 3-phosphate = 3-(imidazol-4-yl)-2-oxopropyl phosphate + H2O</text>
        <dbReference type="Rhea" id="RHEA:11040"/>
        <dbReference type="ChEBI" id="CHEBI:15377"/>
        <dbReference type="ChEBI" id="CHEBI:57766"/>
        <dbReference type="ChEBI" id="CHEBI:58278"/>
        <dbReference type="EC" id="4.2.1.19"/>
    </reaction>
</comment>
<keyword evidence="4 6" id="KW-0368">Histidine biosynthesis</keyword>
<keyword evidence="3 6" id="KW-0028">Amino-acid biosynthesis</keyword>
<comment type="similarity">
    <text evidence="6">Belongs to the imidazoleglycerol-phosphate dehydratase family.</text>
</comment>
<protein>
    <recommendedName>
        <fullName evidence="2 6">Imidazoleglycerol-phosphate dehydratase</fullName>
        <shortName evidence="6">IGPD</shortName>
        <ecNumber evidence="6">4.2.1.19</ecNumber>
    </recommendedName>
</protein>
<comment type="pathway">
    <text evidence="1 6">Amino-acid biosynthesis; L-histidine biosynthesis; L-histidine from 5-phospho-alpha-D-ribose 1-diphosphate: step 6/9.</text>
</comment>
<dbReference type="SUPFAM" id="SSF54211">
    <property type="entry name" value="Ribosomal protein S5 domain 2-like"/>
    <property type="match status" value="2"/>
</dbReference>
<name>A0A523BCA5_9CREN</name>
<evidence type="ECO:0000313" key="8">
    <source>
        <dbReference type="Proteomes" id="UP000315399"/>
    </source>
</evidence>
<dbReference type="EC" id="4.2.1.19" evidence="6"/>
<organism evidence="7 8">
    <name type="scientific">Thermoproteota archaeon</name>
    <dbReference type="NCBI Taxonomy" id="2056631"/>
    <lineage>
        <taxon>Archaea</taxon>
        <taxon>Thermoproteota</taxon>
    </lineage>
</organism>
<evidence type="ECO:0000256" key="1">
    <source>
        <dbReference type="ARBA" id="ARBA00005047"/>
    </source>
</evidence>
<dbReference type="GO" id="GO:0005737">
    <property type="term" value="C:cytoplasm"/>
    <property type="evidence" value="ECO:0007669"/>
    <property type="project" value="UniProtKB-SubCell"/>
</dbReference>
<evidence type="ECO:0000256" key="3">
    <source>
        <dbReference type="ARBA" id="ARBA00022605"/>
    </source>
</evidence>
<reference evidence="7 8" key="1">
    <citation type="journal article" date="2019" name="Nat. Microbiol.">
        <title>Expanding anaerobic alkane metabolism in the domain of Archaea.</title>
        <authorList>
            <person name="Wang Y."/>
            <person name="Wegener G."/>
            <person name="Hou J."/>
            <person name="Wang F."/>
            <person name="Xiao X."/>
        </authorList>
    </citation>
    <scope>NUCLEOTIDE SEQUENCE [LARGE SCALE GENOMIC DNA]</scope>
    <source>
        <strain evidence="7">WYZ-LMO10</strain>
    </source>
</reference>
<proteinExistence type="inferred from homology"/>
<accession>A0A523BCA5</accession>
<keyword evidence="5 6" id="KW-0456">Lyase</keyword>
<evidence type="ECO:0000256" key="2">
    <source>
        <dbReference type="ARBA" id="ARBA00016664"/>
    </source>
</evidence>
<dbReference type="PROSITE" id="PS00955">
    <property type="entry name" value="IGP_DEHYDRATASE_2"/>
    <property type="match status" value="1"/>
</dbReference>
<comment type="caution">
    <text evidence="7">The sequence shown here is derived from an EMBL/GenBank/DDBJ whole genome shotgun (WGS) entry which is preliminary data.</text>
</comment>
<dbReference type="InterPro" id="IPR020565">
    <property type="entry name" value="ImidazoleglycerP_deHydtase_CS"/>
</dbReference>
<dbReference type="GO" id="GO:0004424">
    <property type="term" value="F:imidazoleglycerol-phosphate dehydratase activity"/>
    <property type="evidence" value="ECO:0007669"/>
    <property type="project" value="UniProtKB-UniRule"/>
</dbReference>
<dbReference type="InterPro" id="IPR020568">
    <property type="entry name" value="Ribosomal_Su5_D2-typ_SF"/>
</dbReference>
<dbReference type="Proteomes" id="UP000315399">
    <property type="component" value="Unassembled WGS sequence"/>
</dbReference>
<dbReference type="InterPro" id="IPR038494">
    <property type="entry name" value="IGPD_sf"/>
</dbReference>
<dbReference type="GO" id="GO:0000105">
    <property type="term" value="P:L-histidine biosynthetic process"/>
    <property type="evidence" value="ECO:0007669"/>
    <property type="project" value="UniProtKB-UniRule"/>
</dbReference>
<evidence type="ECO:0000313" key="7">
    <source>
        <dbReference type="EMBL" id="TDA38577.1"/>
    </source>
</evidence>
<keyword evidence="6" id="KW-0963">Cytoplasm</keyword>